<sequence>MSNIFAFDSYAQKISLDEENVTIKKILNHIERKSGLNFFYNTSMVDVSSKVSLKIENEELERTLNLLFEGTDIDYSIIKEHIVLYPRNNEEMRIKIESLFKEDVIELESKADESNKAINKMISQAISKLVQTEVSGTILDEGGVPLPGVSVVIKGTTKGTVTDIDGKYNINVNSSSDILVFSYLGFMSQEIAVGSQKTINITMIEDVATLEEVVVVGYGTQKKKEVTSAVVSVDSEELNQSSVANISNALVGRLPGLIATQRGGQPGSNGSNLLVRGISTTGNSAPLIIVDGVQRSFSQFDPNTIETITVLKDASAAAVYGVRGANGVILITTKRGKSGKPVISYTSEITTTKPTQLPNYLGSYDYAVLFNEAKRNEGKAELYTADDLEKYRTGSDPLTHPNTDWYDVGLKDSAIQQQHTISISGGSEKVRYFASGGFISEGGLMPFSDYKRYNFRANLDFDITERLKVSLDMAGRQENRMSPSSGVGTYFSGLSRMAPNTIAYYSNGLPGPAAFGSNPVEAVRSGGVRESTNNIFLANVNFEYKIPYIEGLTLKGYVAIDRLYNTTKTLEKEYQIYTYNETTQEYDPSTLGQSKLSQSYFQGAPNSGSGVLDPIITYNATLNYDTTIADVHHVTGLLGVEKAINKTYWFDASRLNLTSDALPQLDFGDSGTAQNGGSAVNSARLGYIARVTYAYNEKYLFESAFRYDASENFAKENRFGFFPSFSLGWRLSQEDFMQNVDFINELKLRGSWGRLGNDRISQFQYLDAFNFSGSYILGGSPVQAIRPGVIPNTDVTWETATTTNIGFNLEVMERKLGIEFDYFTKRTEDILERPIRIVPDFVGASLPRENFGIVDNKGFEISTSYRNHIGDFDYWAKANFTKSKNKIIEIGESEEIPDNLRETGRSIGSRFGLIAEGFFQSQAEIDNHADQGPNIAPGDIKYKDINGDGTINNDDRDFIGVVSSPNVIYGFSFGGSYKGFDFSAQFQGAADFNVYLSEEAAFPFFNGGKVLAQHLDRWTSETPNARFPRTLTEDTNNRRVSSFWLQNADYIRLKNVEIGYNFSSDLISKLKLDQLRLYVSGLNIFTISDIENFDPEAPSGRGAFYPQTRSFTLGLNVSF</sequence>
<keyword evidence="3 7" id="KW-1134">Transmembrane beta strand</keyword>
<evidence type="ECO:0000256" key="1">
    <source>
        <dbReference type="ARBA" id="ARBA00004571"/>
    </source>
</evidence>
<dbReference type="Pfam" id="PF13715">
    <property type="entry name" value="CarbopepD_reg_2"/>
    <property type="match status" value="1"/>
</dbReference>
<dbReference type="InterPro" id="IPR008969">
    <property type="entry name" value="CarboxyPept-like_regulatory"/>
</dbReference>
<evidence type="ECO:0000256" key="4">
    <source>
        <dbReference type="ARBA" id="ARBA00022692"/>
    </source>
</evidence>
<evidence type="ECO:0000313" key="10">
    <source>
        <dbReference type="Proteomes" id="UP001500954"/>
    </source>
</evidence>
<evidence type="ECO:0000256" key="6">
    <source>
        <dbReference type="ARBA" id="ARBA00023237"/>
    </source>
</evidence>
<dbReference type="Gene3D" id="2.40.170.20">
    <property type="entry name" value="TonB-dependent receptor, beta-barrel domain"/>
    <property type="match status" value="1"/>
</dbReference>
<feature type="domain" description="Secretin/TonB short N-terminal" evidence="8">
    <location>
        <begin position="36"/>
        <end position="87"/>
    </location>
</feature>
<keyword evidence="9" id="KW-0675">Receptor</keyword>
<dbReference type="InterPro" id="IPR037066">
    <property type="entry name" value="Plug_dom_sf"/>
</dbReference>
<dbReference type="InterPro" id="IPR023997">
    <property type="entry name" value="TonB-dep_OMP_SusC/RagA_CS"/>
</dbReference>
<dbReference type="SMART" id="SM00965">
    <property type="entry name" value="STN"/>
    <property type="match status" value="1"/>
</dbReference>
<keyword evidence="6 7" id="KW-0998">Cell outer membrane</keyword>
<name>A0ABP6YGN4_9FLAO</name>
<accession>A0ABP6YGN4</accession>
<dbReference type="InterPro" id="IPR011662">
    <property type="entry name" value="Secretin/TonB_short_N"/>
</dbReference>
<dbReference type="NCBIfam" id="TIGR04056">
    <property type="entry name" value="OMP_RagA_SusC"/>
    <property type="match status" value="1"/>
</dbReference>
<dbReference type="EMBL" id="BAABCY010000097">
    <property type="protein sequence ID" value="GAA3583393.1"/>
    <property type="molecule type" value="Genomic_DNA"/>
</dbReference>
<dbReference type="Pfam" id="PF07715">
    <property type="entry name" value="Plug"/>
    <property type="match status" value="1"/>
</dbReference>
<dbReference type="SUPFAM" id="SSF56935">
    <property type="entry name" value="Porins"/>
    <property type="match status" value="1"/>
</dbReference>
<evidence type="ECO:0000313" key="9">
    <source>
        <dbReference type="EMBL" id="GAA3583393.1"/>
    </source>
</evidence>
<evidence type="ECO:0000256" key="3">
    <source>
        <dbReference type="ARBA" id="ARBA00022452"/>
    </source>
</evidence>
<keyword evidence="5 7" id="KW-0472">Membrane</keyword>
<reference evidence="10" key="1">
    <citation type="journal article" date="2019" name="Int. J. Syst. Evol. Microbiol.">
        <title>The Global Catalogue of Microorganisms (GCM) 10K type strain sequencing project: providing services to taxonomists for standard genome sequencing and annotation.</title>
        <authorList>
            <consortium name="The Broad Institute Genomics Platform"/>
            <consortium name="The Broad Institute Genome Sequencing Center for Infectious Disease"/>
            <person name="Wu L."/>
            <person name="Ma J."/>
        </authorList>
    </citation>
    <scope>NUCLEOTIDE SEQUENCE [LARGE SCALE GENOMIC DNA]</scope>
    <source>
        <strain evidence="10">JCM 17111</strain>
    </source>
</reference>
<dbReference type="SUPFAM" id="SSF49464">
    <property type="entry name" value="Carboxypeptidase regulatory domain-like"/>
    <property type="match status" value="1"/>
</dbReference>
<keyword evidence="4 7" id="KW-0812">Transmembrane</keyword>
<dbReference type="Gene3D" id="2.170.130.10">
    <property type="entry name" value="TonB-dependent receptor, plug domain"/>
    <property type="match status" value="1"/>
</dbReference>
<dbReference type="Gene3D" id="2.60.40.1120">
    <property type="entry name" value="Carboxypeptidase-like, regulatory domain"/>
    <property type="match status" value="1"/>
</dbReference>
<dbReference type="Proteomes" id="UP001500954">
    <property type="component" value="Unassembled WGS sequence"/>
</dbReference>
<dbReference type="InterPro" id="IPR036942">
    <property type="entry name" value="Beta-barrel_TonB_sf"/>
</dbReference>
<dbReference type="NCBIfam" id="TIGR04057">
    <property type="entry name" value="SusC_RagA_signa"/>
    <property type="match status" value="1"/>
</dbReference>
<evidence type="ECO:0000256" key="7">
    <source>
        <dbReference type="PROSITE-ProRule" id="PRU01360"/>
    </source>
</evidence>
<keyword evidence="10" id="KW-1185">Reference proteome</keyword>
<evidence type="ECO:0000256" key="5">
    <source>
        <dbReference type="ARBA" id="ARBA00023136"/>
    </source>
</evidence>
<evidence type="ECO:0000259" key="8">
    <source>
        <dbReference type="SMART" id="SM00965"/>
    </source>
</evidence>
<dbReference type="InterPro" id="IPR012910">
    <property type="entry name" value="Plug_dom"/>
</dbReference>
<dbReference type="InterPro" id="IPR039426">
    <property type="entry name" value="TonB-dep_rcpt-like"/>
</dbReference>
<evidence type="ECO:0000256" key="2">
    <source>
        <dbReference type="ARBA" id="ARBA00022448"/>
    </source>
</evidence>
<dbReference type="Pfam" id="PF07660">
    <property type="entry name" value="STN"/>
    <property type="match status" value="1"/>
</dbReference>
<organism evidence="9 10">
    <name type="scientific">Snuella lapsa</name>
    <dbReference type="NCBI Taxonomy" id="870481"/>
    <lineage>
        <taxon>Bacteria</taxon>
        <taxon>Pseudomonadati</taxon>
        <taxon>Bacteroidota</taxon>
        <taxon>Flavobacteriia</taxon>
        <taxon>Flavobacteriales</taxon>
        <taxon>Flavobacteriaceae</taxon>
        <taxon>Snuella</taxon>
    </lineage>
</organism>
<keyword evidence="2 7" id="KW-0813">Transport</keyword>
<dbReference type="InterPro" id="IPR023996">
    <property type="entry name" value="TonB-dep_OMP_SusC/RagA"/>
</dbReference>
<protein>
    <submittedName>
        <fullName evidence="9">TonB-dependent receptor</fullName>
    </submittedName>
</protein>
<proteinExistence type="inferred from homology"/>
<dbReference type="PROSITE" id="PS52016">
    <property type="entry name" value="TONB_DEPENDENT_REC_3"/>
    <property type="match status" value="1"/>
</dbReference>
<gene>
    <name evidence="9" type="ORF">GCM10022395_34450</name>
</gene>
<comment type="caution">
    <text evidence="9">The sequence shown here is derived from an EMBL/GenBank/DDBJ whole genome shotgun (WGS) entry which is preliminary data.</text>
</comment>
<comment type="subcellular location">
    <subcellularLocation>
        <location evidence="1 7">Cell outer membrane</location>
        <topology evidence="1 7">Multi-pass membrane protein</topology>
    </subcellularLocation>
</comment>
<comment type="similarity">
    <text evidence="7">Belongs to the TonB-dependent receptor family.</text>
</comment>